<dbReference type="EMBL" id="JABEBT010000047">
    <property type="protein sequence ID" value="KAF7635077.1"/>
    <property type="molecule type" value="Genomic_DNA"/>
</dbReference>
<reference evidence="6" key="1">
    <citation type="journal article" date="2020" name="Ecol. Evol.">
        <title>Genome structure and content of the rice root-knot nematode (Meloidogyne graminicola).</title>
        <authorList>
            <person name="Phan N.T."/>
            <person name="Danchin E.G.J."/>
            <person name="Klopp C."/>
            <person name="Perfus-Barbeoch L."/>
            <person name="Kozlowski D.K."/>
            <person name="Koutsovoulos G.D."/>
            <person name="Lopez-Roques C."/>
            <person name="Bouchez O."/>
            <person name="Zahm M."/>
            <person name="Besnard G."/>
            <person name="Bellafiore S."/>
        </authorList>
    </citation>
    <scope>NUCLEOTIDE SEQUENCE</scope>
    <source>
        <strain evidence="6">VN-18</strain>
    </source>
</reference>
<dbReference type="Proteomes" id="UP000605970">
    <property type="component" value="Unassembled WGS sequence"/>
</dbReference>
<dbReference type="PANTHER" id="PTHR12895:SF9">
    <property type="entry name" value="DYMECLIN"/>
    <property type="match status" value="1"/>
</dbReference>
<accession>A0A8S9ZNI3</accession>
<sequence length="804" mass="92078">MGAVISIDNISEIPLQNELLQRLAGRISLNSNDPYWNKLFSFNFNLDQQNRKIQAKFLEHINPILEQLMHNTRETGNFATLIRVFNRRCAELDSSVKCENKIFVWQAANALLIIRYISVFLAQRLSPTEFINIFGNRGSLQNMEQRDTRDDELNEEVEDDDSSQPKEGSMHCFENAAEHFLINLLQILTRIQVNKITLQLHAETLRVILSLLSTELYEDGVRERSVFLGILMLKVRSQSGDIIRVLLENYLQHHYESLDLAAAENTGNGSNDNNTSSFVISLWSTLQRTLSFGGGVQEEEDDRFPSQSLSSLSLTLLLLLVYYPAYEGQQNSYKQMLSIFQNAQEVSSLANLEASFKLDFTQLYNRLCQTVYTERLPLLLLYLLIHNNIGFRNFVHSRVNLEQLVLPVTRVLYDGMCTITGSISSSPTNQRRSRSLSLQNGRPQNILTAKTSTISSKVHTHQIYLALIILLMLSEDDFFKKVIHEMIIKNVDWYHSDRASITEITLGGLIILVFAKTIQINTIRLRDRYFHVNSLATLANLSSCFKQLTPFVCQKLIGLLETMTKRHAKLIRAMRENAERDPARKLSKNDDDLDLEELQDGNDDLHNDITALEEGIRTLLEIINACLCRNLRNNPNLIYTVLYKRELFEHYHQHPMFQDLVWNIYAVINHFTTRVEALICANTGGSSSSFSGGNAASVNAIANNASVSDILEAIKKTAIEWPTDRLKKFPDLRFKYIEAIFIYFIAPLFYTPNLDIYVNRWTVVNGGIDGIGKLYIFELAKLGIRKFILIDRNEVKLKQIKTEI</sequence>
<dbReference type="GO" id="GO:0007030">
    <property type="term" value="P:Golgi organization"/>
    <property type="evidence" value="ECO:0007669"/>
    <property type="project" value="TreeGrafter"/>
</dbReference>
<protein>
    <recommendedName>
        <fullName evidence="2">Dymeclin</fullName>
    </recommendedName>
</protein>
<keyword evidence="4" id="KW-0449">Lipoprotein</keyword>
<proteinExistence type="inferred from homology"/>
<evidence type="ECO:0000313" key="6">
    <source>
        <dbReference type="EMBL" id="KAF7635077.1"/>
    </source>
</evidence>
<evidence type="ECO:0000256" key="4">
    <source>
        <dbReference type="ARBA" id="ARBA00023288"/>
    </source>
</evidence>
<dbReference type="GO" id="GO:0005794">
    <property type="term" value="C:Golgi apparatus"/>
    <property type="evidence" value="ECO:0007669"/>
    <property type="project" value="TreeGrafter"/>
</dbReference>
<feature type="region of interest" description="Disordered" evidence="5">
    <location>
        <begin position="143"/>
        <end position="168"/>
    </location>
</feature>
<keyword evidence="3" id="KW-0519">Myristate</keyword>
<evidence type="ECO:0000256" key="1">
    <source>
        <dbReference type="ARBA" id="ARBA00010603"/>
    </source>
</evidence>
<dbReference type="PANTHER" id="PTHR12895">
    <property type="entry name" value="DYMECLIN"/>
    <property type="match status" value="1"/>
</dbReference>
<comment type="caution">
    <text evidence="6">The sequence shown here is derived from an EMBL/GenBank/DDBJ whole genome shotgun (WGS) entry which is preliminary data.</text>
</comment>
<keyword evidence="7" id="KW-1185">Reference proteome</keyword>
<organism evidence="6 7">
    <name type="scientific">Meloidogyne graminicola</name>
    <dbReference type="NCBI Taxonomy" id="189291"/>
    <lineage>
        <taxon>Eukaryota</taxon>
        <taxon>Metazoa</taxon>
        <taxon>Ecdysozoa</taxon>
        <taxon>Nematoda</taxon>
        <taxon>Chromadorea</taxon>
        <taxon>Rhabditida</taxon>
        <taxon>Tylenchina</taxon>
        <taxon>Tylenchomorpha</taxon>
        <taxon>Tylenchoidea</taxon>
        <taxon>Meloidogynidae</taxon>
        <taxon>Meloidogyninae</taxon>
        <taxon>Meloidogyne</taxon>
    </lineage>
</organism>
<name>A0A8S9ZNI3_9BILA</name>
<evidence type="ECO:0000313" key="7">
    <source>
        <dbReference type="Proteomes" id="UP000605970"/>
    </source>
</evidence>
<feature type="non-terminal residue" evidence="6">
    <location>
        <position position="1"/>
    </location>
</feature>
<comment type="similarity">
    <text evidence="1">Belongs to the dymeclin family.</text>
</comment>
<evidence type="ECO:0000256" key="3">
    <source>
        <dbReference type="ARBA" id="ARBA00022707"/>
    </source>
</evidence>
<gene>
    <name evidence="6" type="ORF">Mgra_00005519</name>
</gene>
<feature type="compositionally biased region" description="Acidic residues" evidence="5">
    <location>
        <begin position="152"/>
        <end position="162"/>
    </location>
</feature>
<dbReference type="InterPro" id="IPR019142">
    <property type="entry name" value="Dymeclin"/>
</dbReference>
<dbReference type="Pfam" id="PF09742">
    <property type="entry name" value="Dymeclin"/>
    <property type="match status" value="1"/>
</dbReference>
<evidence type="ECO:0000256" key="2">
    <source>
        <dbReference type="ARBA" id="ARBA00015736"/>
    </source>
</evidence>
<evidence type="ECO:0000256" key="5">
    <source>
        <dbReference type="SAM" id="MobiDB-lite"/>
    </source>
</evidence>
<dbReference type="OrthoDB" id="10253409at2759"/>
<dbReference type="AlphaFoldDB" id="A0A8S9ZNI3"/>